<evidence type="ECO:0000313" key="1">
    <source>
        <dbReference type="EMBL" id="STQ82308.1"/>
    </source>
</evidence>
<evidence type="ECO:0000313" key="2">
    <source>
        <dbReference type="Proteomes" id="UP000254821"/>
    </source>
</evidence>
<reference evidence="1 2" key="1">
    <citation type="submission" date="2018-06" db="EMBL/GenBank/DDBJ databases">
        <authorList>
            <consortium name="Pathogen Informatics"/>
            <person name="Doyle S."/>
        </authorList>
    </citation>
    <scope>NUCLEOTIDE SEQUENCE [LARGE SCALE GENOMIC DNA]</scope>
    <source>
        <strain evidence="1 2">NCTC8105</strain>
    </source>
</reference>
<protein>
    <submittedName>
        <fullName evidence="1">Uncharacterized protein</fullName>
    </submittedName>
</protein>
<accession>A0A377PNT1</accession>
<sequence>MRNMSVSDLSTLRIDPAITGRILLQVLNGRVVSSTLIPSDHIVASVDAFMELAERAGYKKNAYESVAIREGFTGDILVHAKNGKKTSQRELSPDHKVATLPDLLELMEQVGYQITAPVTE</sequence>
<proteinExistence type="predicted"/>
<gene>
    <name evidence="1" type="ORF">NCTC8105_04519</name>
</gene>
<dbReference type="EMBL" id="UGHP01000001">
    <property type="protein sequence ID" value="STQ82308.1"/>
    <property type="molecule type" value="Genomic_DNA"/>
</dbReference>
<dbReference type="RefSeq" id="WP_043488947.1">
    <property type="nucleotide sequence ID" value="NZ_CP139992.1"/>
</dbReference>
<dbReference type="Proteomes" id="UP000254821">
    <property type="component" value="Unassembled WGS sequence"/>
</dbReference>
<name>A0A377PNT1_HAFAL</name>
<dbReference type="AlphaFoldDB" id="A0A377PNT1"/>
<organism evidence="1 2">
    <name type="scientific">Hafnia alvei</name>
    <dbReference type="NCBI Taxonomy" id="569"/>
    <lineage>
        <taxon>Bacteria</taxon>
        <taxon>Pseudomonadati</taxon>
        <taxon>Pseudomonadota</taxon>
        <taxon>Gammaproteobacteria</taxon>
        <taxon>Enterobacterales</taxon>
        <taxon>Hafniaceae</taxon>
        <taxon>Hafnia</taxon>
    </lineage>
</organism>